<dbReference type="InterPro" id="IPR011042">
    <property type="entry name" value="6-blade_b-propeller_TolB-like"/>
</dbReference>
<dbReference type="PANTHER" id="PTHR19328">
    <property type="entry name" value="HEDGEHOG-INTERACTING PROTEIN"/>
    <property type="match status" value="1"/>
</dbReference>
<sequence length="410" mass="41581">MRLRRPAVAPVRRRSPALVGAVVTGVLAVGFLAGCSPSQGPGVVSPSPPATTGGGDVTAGGGPPASDIWDGAVEATAATVADGLPVPWGLAPLADGRLLVSLRDEARLVVVEPASGQVLDVTGPGAERLAAETRPRSEAGLLGVVVAPEGEVFVYRTGADDNAVLRGTLDGAVLGPLTVVVSGIPAAANHDGGRLALGPDGYLYVSTGDAGLRDAAQDPGSLAGKILRVTRDGEPAPGNPDPASPVWSLGHRNVQGLGWDASGRMFASEFGQNTLDELNVIKPGANYGWPEVEGPGGASTGFVDPVAWWPTTDASPSGLAVTDEAVYLAGLRGERLWRVPLLGTPDEVAAGTSPGFGQPQELLAGEYGRLRAVLVAGPGELYVLTGNTDGRGDPREGDDRLLRVTVLPAG</sequence>
<feature type="domain" description="Glucose/Sorbosone dehydrogenase" evidence="2">
    <location>
        <begin position="86"/>
        <end position="391"/>
    </location>
</feature>
<dbReference type="InterPro" id="IPR011041">
    <property type="entry name" value="Quinoprot_gluc/sorb_DH_b-prop"/>
</dbReference>
<dbReference type="InterPro" id="IPR012938">
    <property type="entry name" value="Glc/Sorbosone_DH"/>
</dbReference>
<evidence type="ECO:0000256" key="1">
    <source>
        <dbReference type="SAM" id="MobiDB-lite"/>
    </source>
</evidence>
<proteinExistence type="predicted"/>
<name>A0AA41QAM3_9MICO</name>
<feature type="region of interest" description="Disordered" evidence="1">
    <location>
        <begin position="38"/>
        <end position="65"/>
    </location>
</feature>
<dbReference type="Pfam" id="PF07995">
    <property type="entry name" value="GSDH"/>
    <property type="match status" value="1"/>
</dbReference>
<reference evidence="3" key="1">
    <citation type="submission" date="2022-01" db="EMBL/GenBank/DDBJ databases">
        <title>Antribacter sp. nov., isolated from Guizhou of China.</title>
        <authorList>
            <person name="Chengliang C."/>
            <person name="Ya Z."/>
        </authorList>
    </citation>
    <scope>NUCLEOTIDE SEQUENCE</scope>
    <source>
        <strain evidence="3">KLBMP 9083</strain>
    </source>
</reference>
<protein>
    <submittedName>
        <fullName evidence="3">PQQ-dependent sugar dehydrogenase</fullName>
    </submittedName>
</protein>
<gene>
    <name evidence="3" type="ORF">L1785_02985</name>
</gene>
<dbReference type="AlphaFoldDB" id="A0AA41QAM3"/>
<dbReference type="PANTHER" id="PTHR19328:SF13">
    <property type="entry name" value="HIPL1 PROTEIN"/>
    <property type="match status" value="1"/>
</dbReference>
<evidence type="ECO:0000313" key="4">
    <source>
        <dbReference type="Proteomes" id="UP001165405"/>
    </source>
</evidence>
<comment type="caution">
    <text evidence="3">The sequence shown here is derived from an EMBL/GenBank/DDBJ whole genome shotgun (WGS) entry which is preliminary data.</text>
</comment>
<dbReference type="RefSeq" id="WP_236087649.1">
    <property type="nucleotide sequence ID" value="NZ_JAKGSG010000011.1"/>
</dbReference>
<dbReference type="Proteomes" id="UP001165405">
    <property type="component" value="Unassembled WGS sequence"/>
</dbReference>
<feature type="compositionally biased region" description="Gly residues" evidence="1">
    <location>
        <begin position="52"/>
        <end position="63"/>
    </location>
</feature>
<keyword evidence="4" id="KW-1185">Reference proteome</keyword>
<accession>A0AA41QAM3</accession>
<organism evidence="3 4">
    <name type="scientific">Antribacter soli</name>
    <dbReference type="NCBI Taxonomy" id="2910976"/>
    <lineage>
        <taxon>Bacteria</taxon>
        <taxon>Bacillati</taxon>
        <taxon>Actinomycetota</taxon>
        <taxon>Actinomycetes</taxon>
        <taxon>Micrococcales</taxon>
        <taxon>Promicromonosporaceae</taxon>
        <taxon>Antribacter</taxon>
    </lineage>
</organism>
<evidence type="ECO:0000313" key="3">
    <source>
        <dbReference type="EMBL" id="MCF4119935.1"/>
    </source>
</evidence>
<dbReference type="PROSITE" id="PS51257">
    <property type="entry name" value="PROKAR_LIPOPROTEIN"/>
    <property type="match status" value="1"/>
</dbReference>
<dbReference type="Gene3D" id="2.120.10.30">
    <property type="entry name" value="TolB, C-terminal domain"/>
    <property type="match status" value="1"/>
</dbReference>
<dbReference type="SUPFAM" id="SSF50952">
    <property type="entry name" value="Soluble quinoprotein glucose dehydrogenase"/>
    <property type="match status" value="1"/>
</dbReference>
<dbReference type="EMBL" id="JAKGSG010000011">
    <property type="protein sequence ID" value="MCF4119935.1"/>
    <property type="molecule type" value="Genomic_DNA"/>
</dbReference>
<evidence type="ECO:0000259" key="2">
    <source>
        <dbReference type="Pfam" id="PF07995"/>
    </source>
</evidence>